<name>A0A833JHP9_9BACT</name>
<evidence type="ECO:0000256" key="1">
    <source>
        <dbReference type="SAM" id="SignalP"/>
    </source>
</evidence>
<evidence type="ECO:0000313" key="3">
    <source>
        <dbReference type="Proteomes" id="UP000442694"/>
    </source>
</evidence>
<feature type="chain" id="PRO_5032481347" evidence="1">
    <location>
        <begin position="27"/>
        <end position="161"/>
    </location>
</feature>
<reference evidence="2 3" key="1">
    <citation type="submission" date="2019-10" db="EMBL/GenBank/DDBJ databases">
        <title>New genus of Silvanigrellaceae.</title>
        <authorList>
            <person name="Pitt A."/>
            <person name="Hahn M.W."/>
        </authorList>
    </citation>
    <scope>NUCLEOTIDE SEQUENCE [LARGE SCALE GENOMIC DNA]</scope>
    <source>
        <strain evidence="2 3">33A1-SZDP</strain>
    </source>
</reference>
<feature type="signal peptide" evidence="1">
    <location>
        <begin position="1"/>
        <end position="26"/>
    </location>
</feature>
<accession>A0A833JHP9</accession>
<keyword evidence="1" id="KW-0732">Signal</keyword>
<dbReference type="PROSITE" id="PS51257">
    <property type="entry name" value="PROKAR_LIPOPROTEIN"/>
    <property type="match status" value="1"/>
</dbReference>
<organism evidence="2 3">
    <name type="scientific">Fluviispira multicolorata</name>
    <dbReference type="NCBI Taxonomy" id="2654512"/>
    <lineage>
        <taxon>Bacteria</taxon>
        <taxon>Pseudomonadati</taxon>
        <taxon>Bdellovibrionota</taxon>
        <taxon>Oligoflexia</taxon>
        <taxon>Silvanigrellales</taxon>
        <taxon>Silvanigrellaceae</taxon>
        <taxon>Fluviispira</taxon>
    </lineage>
</organism>
<evidence type="ECO:0000313" key="2">
    <source>
        <dbReference type="EMBL" id="KAB8033582.1"/>
    </source>
</evidence>
<comment type="caution">
    <text evidence="2">The sequence shown here is derived from an EMBL/GenBank/DDBJ whole genome shotgun (WGS) entry which is preliminary data.</text>
</comment>
<dbReference type="EMBL" id="WFLN01000004">
    <property type="protein sequence ID" value="KAB8033582.1"/>
    <property type="molecule type" value="Genomic_DNA"/>
</dbReference>
<gene>
    <name evidence="2" type="ORF">GCL57_02420</name>
</gene>
<proteinExistence type="predicted"/>
<dbReference type="RefSeq" id="WP_152211668.1">
    <property type="nucleotide sequence ID" value="NZ_WFLN01000004.1"/>
</dbReference>
<dbReference type="AlphaFoldDB" id="A0A833JHP9"/>
<dbReference type="Proteomes" id="UP000442694">
    <property type="component" value="Unassembled WGS sequence"/>
</dbReference>
<protein>
    <submittedName>
        <fullName evidence="2">Uncharacterized protein</fullName>
    </submittedName>
</protein>
<sequence>MSVIQKFLFCFLIFSSISCFSSNSFADEASVYCATANGSRAWLPNPQIKKRILLDSSTALFLNNYNPPITVNGVWKSVRMGDKDINYFLIDGGKERIVTLRQDCIRRVGSNYIFVHPHHNSLSHNDYHLFVYLLENGSYQFETSYMVEYSIDNENFAIRMQ</sequence>
<keyword evidence="3" id="KW-1185">Reference proteome</keyword>